<organism evidence="2 3">
    <name type="scientific">Litoribrevibacter albus</name>
    <dbReference type="NCBI Taxonomy" id="1473156"/>
    <lineage>
        <taxon>Bacteria</taxon>
        <taxon>Pseudomonadati</taxon>
        <taxon>Pseudomonadota</taxon>
        <taxon>Gammaproteobacteria</taxon>
        <taxon>Oceanospirillales</taxon>
        <taxon>Oceanospirillaceae</taxon>
        <taxon>Litoribrevibacter</taxon>
    </lineage>
</organism>
<name>A0AA37SBD9_9GAMM</name>
<proteinExistence type="predicted"/>
<reference evidence="2" key="2">
    <citation type="submission" date="2023-01" db="EMBL/GenBank/DDBJ databases">
        <title>Draft genome sequence of Litoribrevibacter albus strain NBRC 110071.</title>
        <authorList>
            <person name="Sun Q."/>
            <person name="Mori K."/>
        </authorList>
    </citation>
    <scope>NUCLEOTIDE SEQUENCE</scope>
    <source>
        <strain evidence="2">NBRC 110071</strain>
    </source>
</reference>
<feature type="compositionally biased region" description="Basic residues" evidence="1">
    <location>
        <begin position="66"/>
        <end position="84"/>
    </location>
</feature>
<reference evidence="2" key="1">
    <citation type="journal article" date="2014" name="Int. J. Syst. Evol. Microbiol.">
        <title>Complete genome sequence of Corynebacterium casei LMG S-19264T (=DSM 44701T), isolated from a smear-ripened cheese.</title>
        <authorList>
            <consortium name="US DOE Joint Genome Institute (JGI-PGF)"/>
            <person name="Walter F."/>
            <person name="Albersmeier A."/>
            <person name="Kalinowski J."/>
            <person name="Ruckert C."/>
        </authorList>
    </citation>
    <scope>NUCLEOTIDE SEQUENCE</scope>
    <source>
        <strain evidence="2">NBRC 110071</strain>
    </source>
</reference>
<accession>A0AA37SBD9</accession>
<evidence type="ECO:0000256" key="1">
    <source>
        <dbReference type="SAM" id="MobiDB-lite"/>
    </source>
</evidence>
<evidence type="ECO:0000313" key="2">
    <source>
        <dbReference type="EMBL" id="GLQ32835.1"/>
    </source>
</evidence>
<protein>
    <submittedName>
        <fullName evidence="2">Uncharacterized protein</fullName>
    </submittedName>
</protein>
<gene>
    <name evidence="2" type="ORF">GCM10007876_33140</name>
</gene>
<sequence length="84" mass="10171">MTEGYVRVQRGITYRQRIIKKAVYKHALSNKFRQLAYNHTSYNLSPGYTPLRAQFRMNKKEDIRQQRLRKQYRKNQTGRHKKGA</sequence>
<dbReference type="EMBL" id="BSNM01000016">
    <property type="protein sequence ID" value="GLQ32835.1"/>
    <property type="molecule type" value="Genomic_DNA"/>
</dbReference>
<dbReference type="Proteomes" id="UP001161389">
    <property type="component" value="Unassembled WGS sequence"/>
</dbReference>
<comment type="caution">
    <text evidence="2">The sequence shown here is derived from an EMBL/GenBank/DDBJ whole genome shotgun (WGS) entry which is preliminary data.</text>
</comment>
<keyword evidence="3" id="KW-1185">Reference proteome</keyword>
<evidence type="ECO:0000313" key="3">
    <source>
        <dbReference type="Proteomes" id="UP001161389"/>
    </source>
</evidence>
<dbReference type="AlphaFoldDB" id="A0AA37SBD9"/>
<feature type="region of interest" description="Disordered" evidence="1">
    <location>
        <begin position="62"/>
        <end position="84"/>
    </location>
</feature>